<proteinExistence type="predicted"/>
<dbReference type="Proteomes" id="UP000245133">
    <property type="component" value="Unassembled WGS sequence"/>
</dbReference>
<evidence type="ECO:0000313" key="1">
    <source>
        <dbReference type="EMBL" id="GBF51976.1"/>
    </source>
</evidence>
<organism evidence="1 2">
    <name type="scientific">Leptospira ryugenii</name>
    <dbReference type="NCBI Taxonomy" id="1917863"/>
    <lineage>
        <taxon>Bacteria</taxon>
        <taxon>Pseudomonadati</taxon>
        <taxon>Spirochaetota</taxon>
        <taxon>Spirochaetia</taxon>
        <taxon>Leptospirales</taxon>
        <taxon>Leptospiraceae</taxon>
        <taxon>Leptospira</taxon>
    </lineage>
</organism>
<keyword evidence="2" id="KW-1185">Reference proteome</keyword>
<comment type="caution">
    <text evidence="1">The sequence shown here is derived from an EMBL/GenBank/DDBJ whole genome shotgun (WGS) entry which is preliminary data.</text>
</comment>
<dbReference type="EMBL" id="BFBB01000009">
    <property type="protein sequence ID" value="GBF51976.1"/>
    <property type="molecule type" value="Genomic_DNA"/>
</dbReference>
<evidence type="ECO:0000313" key="2">
    <source>
        <dbReference type="Proteomes" id="UP000245133"/>
    </source>
</evidence>
<reference evidence="1 2" key="1">
    <citation type="submission" date="2018-02" db="EMBL/GenBank/DDBJ databases">
        <title>Novel Leptospira species isolated from soil and water in Japan.</title>
        <authorList>
            <person name="Nakao R."/>
            <person name="Masuzawa T."/>
        </authorList>
    </citation>
    <scope>NUCLEOTIDE SEQUENCE [LARGE SCALE GENOMIC DNA]</scope>
    <source>
        <strain evidence="1 2">YH101</strain>
    </source>
</reference>
<dbReference type="AlphaFoldDB" id="A0A2P2E527"/>
<protein>
    <submittedName>
        <fullName evidence="1">Uncharacterized protein</fullName>
    </submittedName>
</protein>
<name>A0A2P2E527_9LEPT</name>
<sequence>MKSPIDSNQMKALLLILCMFFFECKSKEISVKKETQTNESSLGLRLSYDAYWKPNSAYRLLAADSLPENGVHYRIQFLGDCSTLCEIDVYGIKDFNRYTQDSIFNRLGPRKRVIYVSWKQYSIPVSFYANPKKPGYFEVLWEWEYNGSTLIFHTSNDLQPTEWDSLARDLHNLIKDTLTLF</sequence>
<gene>
    <name evidence="1" type="ORF">LPTSP4_35140</name>
</gene>
<dbReference type="RefSeq" id="WP_135355096.1">
    <property type="nucleotide sequence ID" value="NZ_BFBB01000009.1"/>
</dbReference>
<accession>A0A2P2E527</accession>